<feature type="region of interest" description="Disordered" evidence="1">
    <location>
        <begin position="241"/>
        <end position="324"/>
    </location>
</feature>
<protein>
    <recommendedName>
        <fullName evidence="3">Cytidyltransferase-like domain-containing protein</fullName>
    </recommendedName>
</protein>
<name>A0A0G4HXL0_9ALVE</name>
<sequence length="324" mass="34835">MSQKGKDILARVQQEYRSAVSNPGPKTAVLAIGGAFNPPHCSHLLTAILSACALSDRFTFSHIIFAPAPDGYVRKKTPRFALPGTARLALLRLMARHFQAEAPCALFIPPRTSGSALEAAHRVATEDQQVVVVVGSDHARSRWQKKGKRNMWTVIVGREGTGAEAKERFESDRANGKVDDERFLFLDVSAGDGSSTLLRRLLVTSSDPVSAWIEEGLLPPKVAPEVLSVIRQHAEALPLLADTDRQVESGEGGEEEGEVKEEGFGTATSKPSRAPLPESESDPPDPVPYVEKGRGSPMQPPIVQMQEGDPGGGGTPQSSHAREL</sequence>
<evidence type="ECO:0008006" key="3">
    <source>
        <dbReference type="Google" id="ProtNLM"/>
    </source>
</evidence>
<accession>A0A0G4HXL0</accession>
<dbReference type="VEuPathDB" id="CryptoDB:Cvel_33141"/>
<dbReference type="InterPro" id="IPR014729">
    <property type="entry name" value="Rossmann-like_a/b/a_fold"/>
</dbReference>
<dbReference type="SUPFAM" id="SSF52374">
    <property type="entry name" value="Nucleotidylyl transferase"/>
    <property type="match status" value="1"/>
</dbReference>
<dbReference type="Gene3D" id="3.40.50.620">
    <property type="entry name" value="HUPs"/>
    <property type="match status" value="1"/>
</dbReference>
<proteinExistence type="predicted"/>
<evidence type="ECO:0000256" key="1">
    <source>
        <dbReference type="SAM" id="MobiDB-lite"/>
    </source>
</evidence>
<dbReference type="EMBL" id="CDMZ01004268">
    <property type="protein sequence ID" value="CEM49236.1"/>
    <property type="molecule type" value="Genomic_DNA"/>
</dbReference>
<reference evidence="2" key="1">
    <citation type="submission" date="2014-11" db="EMBL/GenBank/DDBJ databases">
        <authorList>
            <person name="Otto D Thomas"/>
            <person name="Naeem Raeece"/>
        </authorList>
    </citation>
    <scope>NUCLEOTIDE SEQUENCE</scope>
</reference>
<dbReference type="AlphaFoldDB" id="A0A0G4HXL0"/>
<evidence type="ECO:0000313" key="2">
    <source>
        <dbReference type="EMBL" id="CEM49236.1"/>
    </source>
</evidence>
<gene>
    <name evidence="2" type="ORF">Cvel_33141</name>
</gene>
<organism evidence="2">
    <name type="scientific">Chromera velia CCMP2878</name>
    <dbReference type="NCBI Taxonomy" id="1169474"/>
    <lineage>
        <taxon>Eukaryota</taxon>
        <taxon>Sar</taxon>
        <taxon>Alveolata</taxon>
        <taxon>Colpodellida</taxon>
        <taxon>Chromeraceae</taxon>
        <taxon>Chromera</taxon>
    </lineage>
</organism>